<dbReference type="InterPro" id="IPR016162">
    <property type="entry name" value="Ald_DH_N"/>
</dbReference>
<dbReference type="InterPro" id="IPR016163">
    <property type="entry name" value="Ald_DH_C"/>
</dbReference>
<dbReference type="SUPFAM" id="SSF53720">
    <property type="entry name" value="ALDH-like"/>
    <property type="match status" value="1"/>
</dbReference>
<dbReference type="Gene3D" id="3.40.605.10">
    <property type="entry name" value="Aldehyde Dehydrogenase, Chain A, domain 1"/>
    <property type="match status" value="1"/>
</dbReference>
<evidence type="ECO:0000256" key="1">
    <source>
        <dbReference type="ARBA" id="ARBA00009986"/>
    </source>
</evidence>
<dbReference type="InterPro" id="IPR051020">
    <property type="entry name" value="ALDH-related_metabolic_enz"/>
</dbReference>
<protein>
    <submittedName>
        <fullName evidence="4">NADP-dependent glyceraldehyde-3-phosphate dehydrogenase</fullName>
    </submittedName>
</protein>
<keyword evidence="2" id="KW-0560">Oxidoreductase</keyword>
<gene>
    <name evidence="4" type="primary">gapN_2</name>
    <name evidence="4" type="ORF">BN983_01957</name>
</gene>
<evidence type="ECO:0000259" key="3">
    <source>
        <dbReference type="Pfam" id="PF00171"/>
    </source>
</evidence>
<dbReference type="InterPro" id="IPR015590">
    <property type="entry name" value="Aldehyde_DH_dom"/>
</dbReference>
<dbReference type="InterPro" id="IPR016161">
    <property type="entry name" value="Ald_DH/histidinol_DH"/>
</dbReference>
<proteinExistence type="inferred from homology"/>
<reference evidence="4 5" key="2">
    <citation type="submission" date="2014-05" db="EMBL/GenBank/DDBJ databases">
        <title>Draft genome sequence of Halobacillus karajensis HK-03.</title>
        <authorList>
            <person name="Khelaifia S."/>
            <person name="Croce O."/>
            <person name="Lagier J.C."/>
            <person name="Raoult D."/>
        </authorList>
    </citation>
    <scope>NUCLEOTIDE SEQUENCE [LARGE SCALE GENOMIC DNA]</scope>
    <source>
        <strain evidence="4 5">HD-03</strain>
    </source>
</reference>
<dbReference type="PANTHER" id="PTHR42991:SF1">
    <property type="entry name" value="ALDEHYDE DEHYDROGENASE"/>
    <property type="match status" value="1"/>
</dbReference>
<evidence type="ECO:0000313" key="5">
    <source>
        <dbReference type="Proteomes" id="UP000028868"/>
    </source>
</evidence>
<name>A0A024P511_9BACI</name>
<dbReference type="GO" id="GO:0008911">
    <property type="term" value="F:lactaldehyde dehydrogenase (NAD+) activity"/>
    <property type="evidence" value="ECO:0007669"/>
    <property type="project" value="TreeGrafter"/>
</dbReference>
<sequence>MAWEEPFGPVLPIIRIHKEEDFVSIANHSEYGLQANIFTKDIQKAREVATKLDVGSVQMNAKTERGPDHFPFIGAKNSGLGSQGIRRSIESMTRDKLFILNL</sequence>
<evidence type="ECO:0000313" key="4">
    <source>
        <dbReference type="EMBL" id="CDQ23706.1"/>
    </source>
</evidence>
<feature type="domain" description="Aldehyde dehydrogenase" evidence="3">
    <location>
        <begin position="2"/>
        <end position="96"/>
    </location>
</feature>
<reference evidence="5" key="1">
    <citation type="submission" date="2014-03" db="EMBL/GenBank/DDBJ databases">
        <authorList>
            <person name="Urmite Genomes U."/>
        </authorList>
    </citation>
    <scope>NUCLEOTIDE SEQUENCE [LARGE SCALE GENOMIC DNA]</scope>
    <source>
        <strain evidence="5">HD-03</strain>
    </source>
</reference>
<dbReference type="EMBL" id="CCDI010000002">
    <property type="protein sequence ID" value="CDQ23706.1"/>
    <property type="molecule type" value="Genomic_DNA"/>
</dbReference>
<comment type="similarity">
    <text evidence="1">Belongs to the aldehyde dehydrogenase family.</text>
</comment>
<dbReference type="AlphaFoldDB" id="A0A024P511"/>
<accession>A0A024P511</accession>
<dbReference type="PANTHER" id="PTHR42991">
    <property type="entry name" value="ALDEHYDE DEHYDROGENASE"/>
    <property type="match status" value="1"/>
</dbReference>
<evidence type="ECO:0000256" key="2">
    <source>
        <dbReference type="ARBA" id="ARBA00023002"/>
    </source>
</evidence>
<dbReference type="Proteomes" id="UP000028868">
    <property type="component" value="Unassembled WGS sequence"/>
</dbReference>
<comment type="caution">
    <text evidence="4">The sequence shown here is derived from an EMBL/GenBank/DDBJ whole genome shotgun (WGS) entry which is preliminary data.</text>
</comment>
<dbReference type="Gene3D" id="3.40.309.10">
    <property type="entry name" value="Aldehyde Dehydrogenase, Chain A, domain 2"/>
    <property type="match status" value="1"/>
</dbReference>
<keyword evidence="5" id="KW-1185">Reference proteome</keyword>
<organism evidence="4 5">
    <name type="scientific">Halobacillus karajensis</name>
    <dbReference type="NCBI Taxonomy" id="195088"/>
    <lineage>
        <taxon>Bacteria</taxon>
        <taxon>Bacillati</taxon>
        <taxon>Bacillota</taxon>
        <taxon>Bacilli</taxon>
        <taxon>Bacillales</taxon>
        <taxon>Bacillaceae</taxon>
        <taxon>Halobacillus</taxon>
    </lineage>
</organism>
<dbReference type="Pfam" id="PF00171">
    <property type="entry name" value="Aldedh"/>
    <property type="match status" value="1"/>
</dbReference>